<sequence>MRAWTAPTAPALPRPDGPPRPVMVYDSTTRRLVEAAPGPTARLYACGITPYDATHLGHANTYLAFDLLQRAWLDAGKSVLYASNVTDVDDPLLERAAATGVDWRALAAEQIELYRTDMTALRMLAPATWTGVVESVPVIVETVERLLEAGAAYRVDRDVYANLSADPEFGSVSGLDGATMLTLFAERGGDPERDGKKHPLDPLLWRGERPGDPSWDGGALGRGRPGWHIECACIARDGLGLPFDVQGGGADLLFPHHEMSASHDRLLGGAPRTHMHAGLLAYQGEKMSKSRGNLVFVSRLRADGVDPMAIRLALLAHHYRQEWEWVDGELDAATARLGAWRAALAAPHAAPHAAGTGTAVLDALRAALADDLDAPAALAAVDAWAADPSGQDPALVAAAVDSLLGVAL</sequence>
<dbReference type="OrthoDB" id="9815130at2"/>
<reference evidence="13 14" key="1">
    <citation type="submission" date="2019-02" db="EMBL/GenBank/DDBJ databases">
        <title>Sequencing the genomes of 1000 actinobacteria strains.</title>
        <authorList>
            <person name="Klenk H.-P."/>
        </authorList>
    </citation>
    <scope>NUCLEOTIDE SEQUENCE [LARGE SCALE GENOMIC DNA]</scope>
    <source>
        <strain evidence="13 14">DSM 16932</strain>
    </source>
</reference>
<evidence type="ECO:0000256" key="2">
    <source>
        <dbReference type="ARBA" id="ARBA00007723"/>
    </source>
</evidence>
<keyword evidence="5 10" id="KW-0479">Metal-binding</keyword>
<dbReference type="GO" id="GO:0035446">
    <property type="term" value="F:cysteine-glucosaminylinositol ligase activity"/>
    <property type="evidence" value="ECO:0007669"/>
    <property type="project" value="UniProtKB-UniRule"/>
</dbReference>
<feature type="short sequence motif" description="'HIGH' region" evidence="10">
    <location>
        <begin position="48"/>
        <end position="58"/>
    </location>
</feature>
<feature type="binding site" evidence="10">
    <location>
        <begin position="46"/>
        <end position="49"/>
    </location>
    <ligand>
        <name>L-cysteinyl-5'-AMP</name>
        <dbReference type="ChEBI" id="CHEBI:144924"/>
    </ligand>
</feature>
<evidence type="ECO:0000256" key="10">
    <source>
        <dbReference type="HAMAP-Rule" id="MF_01697"/>
    </source>
</evidence>
<feature type="binding site" evidence="10">
    <location>
        <position position="61"/>
    </location>
    <ligand>
        <name>L-cysteinyl-5'-AMP</name>
        <dbReference type="ChEBI" id="CHEBI:144924"/>
    </ligand>
</feature>
<dbReference type="Pfam" id="PF01406">
    <property type="entry name" value="tRNA-synt_1e"/>
    <property type="match status" value="1"/>
</dbReference>
<dbReference type="PANTHER" id="PTHR10890">
    <property type="entry name" value="CYSTEINYL-TRNA SYNTHETASE"/>
    <property type="match status" value="1"/>
</dbReference>
<feature type="short sequence motif" description="'ERGGDP' region" evidence="10">
    <location>
        <begin position="186"/>
        <end position="191"/>
    </location>
</feature>
<evidence type="ECO:0000313" key="13">
    <source>
        <dbReference type="EMBL" id="RZS60558.1"/>
    </source>
</evidence>
<dbReference type="PRINTS" id="PR00983">
    <property type="entry name" value="TRNASYNTHCYS"/>
</dbReference>
<feature type="binding site" evidence="10">
    <location>
        <begin position="249"/>
        <end position="251"/>
    </location>
    <ligand>
        <name>L-cysteinyl-5'-AMP</name>
        <dbReference type="ChEBI" id="CHEBI:144924"/>
    </ligand>
</feature>
<protein>
    <recommendedName>
        <fullName evidence="10">L-cysteine:1D-myo-inositol 2-amino-2-deoxy-alpha-D-glucopyranoside ligase</fullName>
        <shortName evidence="10">L-Cys:GlcN-Ins ligase</shortName>
        <ecNumber evidence="10">6.3.1.13</ecNumber>
    </recommendedName>
    <alternativeName>
        <fullName evidence="10">Mycothiol ligase</fullName>
        <shortName evidence="10">MSH ligase</shortName>
    </alternativeName>
</protein>
<dbReference type="InterPro" id="IPR017812">
    <property type="entry name" value="Mycothiol_ligase_MshC"/>
</dbReference>
<evidence type="ECO:0000313" key="14">
    <source>
        <dbReference type="Proteomes" id="UP000293852"/>
    </source>
</evidence>
<keyword evidence="14" id="KW-1185">Reference proteome</keyword>
<dbReference type="InterPro" id="IPR024909">
    <property type="entry name" value="Cys-tRNA/MSH_ligase"/>
</dbReference>
<dbReference type="GO" id="GO:0004817">
    <property type="term" value="F:cysteine-tRNA ligase activity"/>
    <property type="evidence" value="ECO:0007669"/>
    <property type="project" value="TreeGrafter"/>
</dbReference>
<dbReference type="EMBL" id="SGWX01000001">
    <property type="protein sequence ID" value="RZS60558.1"/>
    <property type="molecule type" value="Genomic_DNA"/>
</dbReference>
<dbReference type="GO" id="GO:0005524">
    <property type="term" value="F:ATP binding"/>
    <property type="evidence" value="ECO:0007669"/>
    <property type="project" value="UniProtKB-KW"/>
</dbReference>
<feature type="domain" description="tRNA synthetases class I catalytic" evidence="12">
    <location>
        <begin position="41"/>
        <end position="333"/>
    </location>
</feature>
<dbReference type="SUPFAM" id="SSF52374">
    <property type="entry name" value="Nucleotidylyl transferase"/>
    <property type="match status" value="1"/>
</dbReference>
<feature type="binding site" evidence="10">
    <location>
        <position position="231"/>
    </location>
    <ligand>
        <name>Zn(2+)</name>
        <dbReference type="ChEBI" id="CHEBI:29105"/>
    </ligand>
</feature>
<feature type="region of interest" description="Disordered" evidence="11">
    <location>
        <begin position="187"/>
        <end position="210"/>
    </location>
</feature>
<comment type="cofactor">
    <cofactor evidence="10">
        <name>Zn(2+)</name>
        <dbReference type="ChEBI" id="CHEBI:29105"/>
    </cofactor>
    <text evidence="10">Binds 1 zinc ion per subunit.</text>
</comment>
<keyword evidence="4 10" id="KW-0436">Ligase</keyword>
<feature type="region of interest" description="Disordered" evidence="11">
    <location>
        <begin position="1"/>
        <end position="20"/>
    </location>
</feature>
<dbReference type="Gene3D" id="3.40.50.620">
    <property type="entry name" value="HUPs"/>
    <property type="match status" value="1"/>
</dbReference>
<dbReference type="InterPro" id="IPR032678">
    <property type="entry name" value="tRNA-synt_1_cat_dom"/>
</dbReference>
<feature type="binding site" evidence="10">
    <location>
        <position position="256"/>
    </location>
    <ligand>
        <name>Zn(2+)</name>
        <dbReference type="ChEBI" id="CHEBI:29105"/>
    </ligand>
</feature>
<feature type="binding site" evidence="10">
    <location>
        <position position="280"/>
    </location>
    <ligand>
        <name>L-cysteinyl-5'-AMP</name>
        <dbReference type="ChEBI" id="CHEBI:144924"/>
    </ligand>
</feature>
<comment type="similarity">
    <text evidence="2 10">Belongs to the class-I aminoacyl-tRNA synthetase family. MshC subfamily.</text>
</comment>
<comment type="caution">
    <text evidence="13">The sequence shown here is derived from an EMBL/GenBank/DDBJ whole genome shotgun (WGS) entry which is preliminary data.</text>
</comment>
<feature type="binding site" evidence="10">
    <location>
        <position position="46"/>
    </location>
    <ligand>
        <name>Zn(2+)</name>
        <dbReference type="ChEBI" id="CHEBI:29105"/>
    </ligand>
</feature>
<dbReference type="PANTHER" id="PTHR10890:SF3">
    <property type="entry name" value="CYSTEINE--TRNA LIGASE, CYTOPLASMIC"/>
    <property type="match status" value="1"/>
</dbReference>
<evidence type="ECO:0000256" key="5">
    <source>
        <dbReference type="ARBA" id="ARBA00022723"/>
    </source>
</evidence>
<dbReference type="GO" id="GO:0005829">
    <property type="term" value="C:cytosol"/>
    <property type="evidence" value="ECO:0007669"/>
    <property type="project" value="TreeGrafter"/>
</dbReference>
<accession>A0A4Q7M294</accession>
<evidence type="ECO:0000256" key="11">
    <source>
        <dbReference type="SAM" id="MobiDB-lite"/>
    </source>
</evidence>
<evidence type="ECO:0000256" key="8">
    <source>
        <dbReference type="ARBA" id="ARBA00022840"/>
    </source>
</evidence>
<keyword evidence="8 10" id="KW-0067">ATP-binding</keyword>
<comment type="catalytic activity">
    <reaction evidence="9 10">
        <text>1D-myo-inositol 2-amino-2-deoxy-alpha-D-glucopyranoside + L-cysteine + ATP = 1D-myo-inositol 2-(L-cysteinylamino)-2-deoxy-alpha-D-glucopyranoside + AMP + diphosphate + H(+)</text>
        <dbReference type="Rhea" id="RHEA:26176"/>
        <dbReference type="ChEBI" id="CHEBI:15378"/>
        <dbReference type="ChEBI" id="CHEBI:30616"/>
        <dbReference type="ChEBI" id="CHEBI:33019"/>
        <dbReference type="ChEBI" id="CHEBI:35235"/>
        <dbReference type="ChEBI" id="CHEBI:58886"/>
        <dbReference type="ChEBI" id="CHEBI:58887"/>
        <dbReference type="ChEBI" id="CHEBI:456215"/>
        <dbReference type="EC" id="6.3.1.13"/>
    </reaction>
</comment>
<evidence type="ECO:0000256" key="6">
    <source>
        <dbReference type="ARBA" id="ARBA00022741"/>
    </source>
</evidence>
<dbReference type="Gene3D" id="1.20.120.640">
    <property type="entry name" value="Anticodon-binding domain of a subclass of class I aminoacyl-tRNA synthetases"/>
    <property type="match status" value="1"/>
</dbReference>
<evidence type="ECO:0000256" key="4">
    <source>
        <dbReference type="ARBA" id="ARBA00022598"/>
    </source>
</evidence>
<comment type="function">
    <text evidence="1 10">Catalyzes the ATP-dependent condensation of GlcN-Ins and L-cysteine to form L-Cys-GlcN-Ins.</text>
</comment>
<dbReference type="InterPro" id="IPR014729">
    <property type="entry name" value="Rossmann-like_a/b/a_fold"/>
</dbReference>
<dbReference type="GO" id="GO:0006423">
    <property type="term" value="P:cysteinyl-tRNA aminoacylation"/>
    <property type="evidence" value="ECO:0007669"/>
    <property type="project" value="TreeGrafter"/>
</dbReference>
<comment type="subunit">
    <text evidence="3 10">Monomer.</text>
</comment>
<organism evidence="13 14">
    <name type="scientific">Xylanimonas ulmi</name>
    <dbReference type="NCBI Taxonomy" id="228973"/>
    <lineage>
        <taxon>Bacteria</taxon>
        <taxon>Bacillati</taxon>
        <taxon>Actinomycetota</taxon>
        <taxon>Actinomycetes</taxon>
        <taxon>Micrococcales</taxon>
        <taxon>Promicromonosporaceae</taxon>
        <taxon>Xylanimonas</taxon>
    </lineage>
</organism>
<feature type="binding site" evidence="10">
    <location>
        <position position="227"/>
    </location>
    <ligand>
        <name>L-cysteinyl-5'-AMP</name>
        <dbReference type="ChEBI" id="CHEBI:144924"/>
    </ligand>
</feature>
<dbReference type="HAMAP" id="MF_01697">
    <property type="entry name" value="MshC"/>
    <property type="match status" value="1"/>
</dbReference>
<feature type="short sequence motif" description="'KMSKS' region" evidence="10">
    <location>
        <begin position="286"/>
        <end position="290"/>
    </location>
</feature>
<dbReference type="GO" id="GO:0008270">
    <property type="term" value="F:zinc ion binding"/>
    <property type="evidence" value="ECO:0007669"/>
    <property type="project" value="UniProtKB-UniRule"/>
</dbReference>
<gene>
    <name evidence="10" type="primary">mshC</name>
    <name evidence="13" type="ORF">EV386_0825</name>
</gene>
<feature type="binding site" evidence="10">
    <location>
        <begin position="84"/>
        <end position="86"/>
    </location>
    <ligand>
        <name>L-cysteinyl-5'-AMP</name>
        <dbReference type="ChEBI" id="CHEBI:144924"/>
    </ligand>
</feature>
<keyword evidence="6 10" id="KW-0547">Nucleotide-binding</keyword>
<dbReference type="NCBIfam" id="TIGR03447">
    <property type="entry name" value="mycothiol_MshC"/>
    <property type="match status" value="1"/>
</dbReference>
<dbReference type="GO" id="GO:0010125">
    <property type="term" value="P:mycothiol biosynthetic process"/>
    <property type="evidence" value="ECO:0007669"/>
    <property type="project" value="UniProtKB-UniRule"/>
</dbReference>
<evidence type="ECO:0000256" key="1">
    <source>
        <dbReference type="ARBA" id="ARBA00003679"/>
    </source>
</evidence>
<dbReference type="RefSeq" id="WP_130412572.1">
    <property type="nucleotide sequence ID" value="NZ_SGWX01000001.1"/>
</dbReference>
<evidence type="ECO:0000256" key="9">
    <source>
        <dbReference type="ARBA" id="ARBA00048350"/>
    </source>
</evidence>
<proteinExistence type="inferred from homology"/>
<evidence type="ECO:0000259" key="12">
    <source>
        <dbReference type="Pfam" id="PF01406"/>
    </source>
</evidence>
<dbReference type="Proteomes" id="UP000293852">
    <property type="component" value="Unassembled WGS sequence"/>
</dbReference>
<dbReference type="EC" id="6.3.1.13" evidence="10"/>
<evidence type="ECO:0000256" key="7">
    <source>
        <dbReference type="ARBA" id="ARBA00022833"/>
    </source>
</evidence>
<dbReference type="AlphaFoldDB" id="A0A4Q7M294"/>
<evidence type="ECO:0000256" key="3">
    <source>
        <dbReference type="ARBA" id="ARBA00011245"/>
    </source>
</evidence>
<keyword evidence="7 10" id="KW-0862">Zinc</keyword>
<feature type="compositionally biased region" description="Pro residues" evidence="11">
    <location>
        <begin position="10"/>
        <end position="20"/>
    </location>
</feature>
<name>A0A4Q7M294_9MICO</name>